<dbReference type="EMBL" id="GL349565">
    <property type="protein sequence ID" value="EFI49169.1"/>
    <property type="molecule type" value="Genomic_DNA"/>
</dbReference>
<dbReference type="InterPro" id="IPR007374">
    <property type="entry name" value="ASCH_domain"/>
</dbReference>
<dbReference type="GO" id="GO:0009307">
    <property type="term" value="P:DNA restriction-modification system"/>
    <property type="evidence" value="ECO:0007669"/>
    <property type="project" value="UniProtKB-KW"/>
</dbReference>
<dbReference type="PANTHER" id="PTHR42927">
    <property type="entry name" value="HELICASE SUPERFAMILY 1 AND 2 DOMAIN-CONTAINING PROTEIN"/>
    <property type="match status" value="1"/>
</dbReference>
<dbReference type="InterPro" id="IPR015947">
    <property type="entry name" value="PUA-like_sf"/>
</dbReference>
<dbReference type="InterPro" id="IPR014001">
    <property type="entry name" value="Helicase_ATP-bd"/>
</dbReference>
<dbReference type="SUPFAM" id="SSF52540">
    <property type="entry name" value="P-loop containing nucleoside triphosphate hydrolases"/>
    <property type="match status" value="1"/>
</dbReference>
<evidence type="ECO:0000256" key="1">
    <source>
        <dbReference type="SAM" id="MobiDB-lite"/>
    </source>
</evidence>
<sequence>MNIADTDERAFEKHIELALIGTTREEREVSGASKNIDGQDPNDNQYYWGQPKDMDNVFALDLRRLWSFLETTQADELAKFKGRNLKEALPKRLSKDIETKGVIDVIRNGLDIDNIHVTLFYPKPSAADSEESHRLYKLNQFSLTRQQTFSITRPGLELDMALFLNGIPLFTFELKNPWTHQTARKDGQKQYMSDERNPRETILKFGRCLAHFTLDKDEVFFTTHLALEKTYFMPFNKGLENGAGAGNPVNPNGFKTFYLWEEVLQKDVLSDILMNYVLFDYGEAKTQKKVPHIMKNAKKLIFPRYHQLEVVNKLTTDVRRKGVGKTYLIQHSAGSGKSNSITWLAYKLIKECPDTMEAIRAKGLDIPLFNSVIIVTDRRLLDKQITDNLKAFGHTQKIIAHANSSAELKTAIENNKRIIITTIQKFPYICDSIKDVSDHNFAILIDEAHSSQSGSAADAMNATTQKQQEEDSEADTEALLMELMLSRKMSTNCSYFAFTATPKKETLERFGVHMPDDTFRPFHLYSMKQAIDEGFILDVLTNYTTYKSYYELIKSIEDNPMYDPVRAQKLLKKAVEREPKTIMAKAEQILAHFDSNLYRNHKLMGKTKAMVVTKDIECAIRYYWALLEVKKEKNLPFGILIAFSGEKQVDGATFTEAGMNGFPETKTPEEFEKDENRILVVANKYLTGFDQPKLAAMYIDKPLAGVLAVQALSRLNRAEPSLGKRSEDLFVLDFFNKVEDIKAAFDPFYTSTTLSEPTDVNVLHELRSTLLSVGVFEQEEIDEFTELYFRGAPADKWVHCIDVASNRFNNEIEWAENGKADFKIKCKQFVKIYSRVAAIMDYEMPEWEKMFWYLRFLIPGLHVDVPGRDDMKDLLDNVDLNTYGLKRTALNQTVQLDDTETVIDPNKPAMAGAGGDEEERDFLEEIIKAFNESHFKGWEATPDDQKAKLISIVTSIAQDDQYKEQVIGNPDPDATETALNSIIDRIIRKKRTGDMSLYKQYQQSEDFKSNLRHVLTRMLNTLDGAPEETLMKDVGFTHTPQESIVPSAVTATTKSIEEGMKTVRTVHKNPVWKNVALAVKQPWASLICSGIKDIENRTWQTDYRGRLYIVASSTNVNSGFDQNMFAPEILKAVEVAVTNGQIADIHTLPQSAVIGYVDIVDCTGEAVDSIWSCGSLAEGNINWKLDNAHVFEQPLLPGFKAKLNLFEIPELD</sequence>
<dbReference type="Pfam" id="PF22679">
    <property type="entry name" value="T1R_D3-like"/>
    <property type="match status" value="1"/>
</dbReference>
<dbReference type="Gene3D" id="3.90.1570.50">
    <property type="match status" value="1"/>
</dbReference>
<reference evidence="3 4" key="1">
    <citation type="submission" date="2010-02" db="EMBL/GenBank/DDBJ databases">
        <title>The Genome Sequence of Prevotella oris strain C735.</title>
        <authorList>
            <consortium name="The Broad Institute Genome Sequencing Platform"/>
            <person name="Ward D."/>
            <person name="Feldgarden M."/>
            <person name="Earl A."/>
            <person name="Young S.K."/>
            <person name="Zeng Q."/>
            <person name="Koehrsen M."/>
            <person name="Alvarado L."/>
            <person name="Berlin A."/>
            <person name="Bochicchio J."/>
            <person name="Borenstein D."/>
            <person name="Chapman S.B."/>
            <person name="Chen Z."/>
            <person name="Engels R."/>
            <person name="Freedman E."/>
            <person name="Gellesch M."/>
            <person name="Goldberg J."/>
            <person name="Griggs A."/>
            <person name="Gujja S."/>
            <person name="Heilman E."/>
            <person name="Heiman D."/>
            <person name="Hepburn T."/>
            <person name="Howarth C."/>
            <person name="Jen D."/>
            <person name="Larson L."/>
            <person name="Mehta T."/>
            <person name="Park D."/>
            <person name="Pearson M."/>
            <person name="Roberts A."/>
            <person name="Saif S."/>
            <person name="Shea T."/>
            <person name="Shenoy N."/>
            <person name="Sisk P."/>
            <person name="Stolte C."/>
            <person name="Sykes S."/>
            <person name="Thomson T."/>
            <person name="Walk T."/>
            <person name="White J."/>
            <person name="Yandava C."/>
            <person name="Sibley C.D."/>
            <person name="Field T.R."/>
            <person name="Grinwis M."/>
            <person name="Eshaghurshan C.S."/>
            <person name="Surette M.G."/>
            <person name="Haas B."/>
            <person name="Nusbaum C."/>
            <person name="Birren B."/>
        </authorList>
    </citation>
    <scope>NUCLEOTIDE SEQUENCE [LARGE SCALE GENOMIC DNA]</scope>
    <source>
        <strain evidence="3 4">C735</strain>
    </source>
</reference>
<dbReference type="eggNOG" id="COG0610">
    <property type="taxonomic scope" value="Bacteria"/>
</dbReference>
<accession>D7NBK9</accession>
<dbReference type="SUPFAM" id="SSF88697">
    <property type="entry name" value="PUA domain-like"/>
    <property type="match status" value="1"/>
</dbReference>
<dbReference type="Gene3D" id="3.40.50.300">
    <property type="entry name" value="P-loop containing nucleotide triphosphate hydrolases"/>
    <property type="match status" value="2"/>
</dbReference>
<feature type="domain" description="Helicase ATP-binding" evidence="2">
    <location>
        <begin position="318"/>
        <end position="520"/>
    </location>
</feature>
<dbReference type="InterPro" id="IPR007409">
    <property type="entry name" value="Restrct_endonuc_type1_HsdR_N"/>
</dbReference>
<dbReference type="InterPro" id="IPR055180">
    <property type="entry name" value="HsdR_RecA-like_helicase_dom_2"/>
</dbReference>
<evidence type="ECO:0000313" key="3">
    <source>
        <dbReference type="EMBL" id="EFI49169.1"/>
    </source>
</evidence>
<evidence type="ECO:0000259" key="2">
    <source>
        <dbReference type="PROSITE" id="PS51192"/>
    </source>
</evidence>
<dbReference type="PROSITE" id="PS51192">
    <property type="entry name" value="HELICASE_ATP_BIND_1"/>
    <property type="match status" value="1"/>
</dbReference>
<dbReference type="GO" id="GO:0009035">
    <property type="term" value="F:type I site-specific deoxyribonuclease activity"/>
    <property type="evidence" value="ECO:0007669"/>
    <property type="project" value="UniProtKB-EC"/>
</dbReference>
<dbReference type="Proteomes" id="UP000003805">
    <property type="component" value="Unassembled WGS sequence"/>
</dbReference>
<organism evidence="3 4">
    <name type="scientific">Segatella oris C735</name>
    <dbReference type="NCBI Taxonomy" id="563008"/>
    <lineage>
        <taxon>Bacteria</taxon>
        <taxon>Pseudomonadati</taxon>
        <taxon>Bacteroidota</taxon>
        <taxon>Bacteroidia</taxon>
        <taxon>Bacteroidales</taxon>
        <taxon>Prevotellaceae</taxon>
        <taxon>Segatella</taxon>
    </lineage>
</organism>
<feature type="compositionally biased region" description="Polar residues" evidence="1">
    <location>
        <begin position="454"/>
        <end position="466"/>
    </location>
</feature>
<dbReference type="PANTHER" id="PTHR42927:SF1">
    <property type="entry name" value="HELICASE SUPERFAMILY 1 AND 2 DOMAIN-CONTAINING PROTEIN"/>
    <property type="match status" value="1"/>
</dbReference>
<proteinExistence type="predicted"/>
<feature type="region of interest" description="Disordered" evidence="1">
    <location>
        <begin position="454"/>
        <end position="473"/>
    </location>
</feature>
<dbReference type="Pfam" id="PF18766">
    <property type="entry name" value="SWI2_SNF2"/>
    <property type="match status" value="1"/>
</dbReference>
<dbReference type="GO" id="GO:0005524">
    <property type="term" value="F:ATP binding"/>
    <property type="evidence" value="ECO:0007669"/>
    <property type="project" value="UniProtKB-KW"/>
</dbReference>
<keyword evidence="4" id="KW-1185">Reference proteome</keyword>
<protein>
    <submittedName>
        <fullName evidence="3">Type I restriction-modification system, R subunit</fullName>
    </submittedName>
</protein>
<dbReference type="Gene3D" id="2.30.130.30">
    <property type="entry name" value="Hypothetical protein"/>
    <property type="match status" value="1"/>
</dbReference>
<dbReference type="HOGENOM" id="CLU_010804_0_0_10"/>
<dbReference type="CDD" id="cd06554">
    <property type="entry name" value="ASCH_ASC-1_like"/>
    <property type="match status" value="1"/>
</dbReference>
<name>D7NBK9_9BACT</name>
<dbReference type="AlphaFoldDB" id="D7NBK9"/>
<dbReference type="Pfam" id="PF04266">
    <property type="entry name" value="ASCH"/>
    <property type="match status" value="1"/>
</dbReference>
<dbReference type="SMART" id="SM00487">
    <property type="entry name" value="DEXDc"/>
    <property type="match status" value="1"/>
</dbReference>
<dbReference type="Pfam" id="PF04313">
    <property type="entry name" value="HSDR_N"/>
    <property type="match status" value="1"/>
</dbReference>
<dbReference type="InterPro" id="IPR040980">
    <property type="entry name" value="SWI2_SNF2"/>
</dbReference>
<evidence type="ECO:0000313" key="4">
    <source>
        <dbReference type="Proteomes" id="UP000003805"/>
    </source>
</evidence>
<dbReference type="InterPro" id="IPR027417">
    <property type="entry name" value="P-loop_NTPase"/>
</dbReference>
<dbReference type="GO" id="GO:0003677">
    <property type="term" value="F:DNA binding"/>
    <property type="evidence" value="ECO:0007669"/>
    <property type="project" value="UniProtKB-KW"/>
</dbReference>
<gene>
    <name evidence="3" type="ORF">HMPREF0665_00913</name>
</gene>